<organism evidence="2 5">
    <name type="scientific">Adineta steineri</name>
    <dbReference type="NCBI Taxonomy" id="433720"/>
    <lineage>
        <taxon>Eukaryota</taxon>
        <taxon>Metazoa</taxon>
        <taxon>Spiralia</taxon>
        <taxon>Gnathifera</taxon>
        <taxon>Rotifera</taxon>
        <taxon>Eurotatoria</taxon>
        <taxon>Bdelloidea</taxon>
        <taxon>Adinetida</taxon>
        <taxon>Adinetidae</taxon>
        <taxon>Adineta</taxon>
    </lineage>
</organism>
<dbReference type="EMBL" id="CAJNOI010000667">
    <property type="protein sequence ID" value="CAF1326724.1"/>
    <property type="molecule type" value="Genomic_DNA"/>
</dbReference>
<evidence type="ECO:0000256" key="1">
    <source>
        <dbReference type="SAM" id="MobiDB-lite"/>
    </source>
</evidence>
<dbReference type="EMBL" id="CAJNOM010001034">
    <property type="protein sequence ID" value="CAF1587452.1"/>
    <property type="molecule type" value="Genomic_DNA"/>
</dbReference>
<accession>A0A815FQ10</accession>
<reference evidence="2" key="1">
    <citation type="submission" date="2021-02" db="EMBL/GenBank/DDBJ databases">
        <authorList>
            <person name="Nowell W R."/>
        </authorList>
    </citation>
    <scope>NUCLEOTIDE SEQUENCE</scope>
</reference>
<dbReference type="AlphaFoldDB" id="A0A815FQ10"/>
<name>A0A815FQ10_9BILA</name>
<evidence type="ECO:0000313" key="2">
    <source>
        <dbReference type="EMBL" id="CAF1326724.1"/>
    </source>
</evidence>
<sequence>MFIEIKPIESSEHLNQDESTPHKTKDNQFDEQLTEKNKSKSPPDTPSDLTVFTNSSSSTFNQVNCFYTMKILDDIRKFFTDQQKDLQNQKKEISRTIDQWRTDCVREIEQHATEEKKRLDQLYEYQKNCFEKQRRNFTEEATKQDKSKNKEQLSQLLERCQELQFKLAKPEYYQHSTEFIHIIMTEEQLSQMHQGKSSRNNSLTDYNINIVNDDGVNERSLQKPTFANAKQASRRSSTTQTSPKHEAHNSQPNTTTRDDMEDKCPLCFMIFPQNMTKQDRQLHVNEHYTDD</sequence>
<evidence type="ECO:0000313" key="3">
    <source>
        <dbReference type="EMBL" id="CAF1587452.1"/>
    </source>
</evidence>
<dbReference type="Proteomes" id="UP000663877">
    <property type="component" value="Unassembled WGS sequence"/>
</dbReference>
<evidence type="ECO:0000313" key="5">
    <source>
        <dbReference type="Proteomes" id="UP000663877"/>
    </source>
</evidence>
<keyword evidence="4" id="KW-1185">Reference proteome</keyword>
<feature type="region of interest" description="Disordered" evidence="1">
    <location>
        <begin position="1"/>
        <end position="53"/>
    </location>
</feature>
<feature type="region of interest" description="Disordered" evidence="1">
    <location>
        <begin position="224"/>
        <end position="259"/>
    </location>
</feature>
<feature type="compositionally biased region" description="Basic and acidic residues" evidence="1">
    <location>
        <begin position="1"/>
        <end position="38"/>
    </location>
</feature>
<dbReference type="Gene3D" id="6.20.250.40">
    <property type="match status" value="1"/>
</dbReference>
<dbReference type="Proteomes" id="UP000663832">
    <property type="component" value="Unassembled WGS sequence"/>
</dbReference>
<gene>
    <name evidence="2" type="ORF">BJG266_LOCUS33653</name>
    <name evidence="3" type="ORF">QVE165_LOCUS50821</name>
</gene>
<protein>
    <submittedName>
        <fullName evidence="2">Uncharacterized protein</fullName>
    </submittedName>
</protein>
<proteinExistence type="predicted"/>
<dbReference type="OrthoDB" id="10019195at2759"/>
<comment type="caution">
    <text evidence="2">The sequence shown here is derived from an EMBL/GenBank/DDBJ whole genome shotgun (WGS) entry which is preliminary data.</text>
</comment>
<evidence type="ECO:0000313" key="4">
    <source>
        <dbReference type="Proteomes" id="UP000663832"/>
    </source>
</evidence>